<sequence>MFCFISQGVCSFVYTLCTNDVGLVLNDPRGQQLSVLTTLFKARITCPILNNLAENIFYDEMLLSTRPDGSRSFYGLFRSYQSGIEPSSYALCLFNLEDVDNTFDSSDLVFTKQPHKPPKVDLPPGTLPLQRLLNQSIPSSQLQNSHLLSRFSLPGLAHITKVSVNMFALIENIP</sequence>
<evidence type="ECO:0000313" key="3">
    <source>
        <dbReference type="EMBL" id="KAL3309800.1"/>
    </source>
</evidence>
<dbReference type="InterPro" id="IPR001627">
    <property type="entry name" value="Semap_dom"/>
</dbReference>
<dbReference type="Proteomes" id="UP001626550">
    <property type="component" value="Unassembled WGS sequence"/>
</dbReference>
<organism evidence="3 4">
    <name type="scientific">Cichlidogyrus casuarinus</name>
    <dbReference type="NCBI Taxonomy" id="1844966"/>
    <lineage>
        <taxon>Eukaryota</taxon>
        <taxon>Metazoa</taxon>
        <taxon>Spiralia</taxon>
        <taxon>Lophotrochozoa</taxon>
        <taxon>Platyhelminthes</taxon>
        <taxon>Monogenea</taxon>
        <taxon>Monopisthocotylea</taxon>
        <taxon>Dactylogyridea</taxon>
        <taxon>Ancyrocephalidae</taxon>
        <taxon>Cichlidogyrus</taxon>
    </lineage>
</organism>
<evidence type="ECO:0000259" key="2">
    <source>
        <dbReference type="PROSITE" id="PS51004"/>
    </source>
</evidence>
<comment type="caution">
    <text evidence="1">Lacks conserved residue(s) required for the propagation of feature annotation.</text>
</comment>
<name>A0ABD2PQN0_9PLAT</name>
<keyword evidence="4" id="KW-1185">Reference proteome</keyword>
<dbReference type="InterPro" id="IPR036352">
    <property type="entry name" value="Semap_dom_sf"/>
</dbReference>
<evidence type="ECO:0000256" key="1">
    <source>
        <dbReference type="PROSITE-ProRule" id="PRU00352"/>
    </source>
</evidence>
<proteinExistence type="predicted"/>
<dbReference type="InterPro" id="IPR015943">
    <property type="entry name" value="WD40/YVTN_repeat-like_dom_sf"/>
</dbReference>
<comment type="caution">
    <text evidence="3">The sequence shown here is derived from an EMBL/GenBank/DDBJ whole genome shotgun (WGS) entry which is preliminary data.</text>
</comment>
<dbReference type="AlphaFoldDB" id="A0ABD2PQN0"/>
<dbReference type="PROSITE" id="PS51004">
    <property type="entry name" value="SEMA"/>
    <property type="match status" value="1"/>
</dbReference>
<gene>
    <name evidence="3" type="ORF">Ciccas_011648</name>
</gene>
<feature type="domain" description="Sema" evidence="2">
    <location>
        <begin position="1"/>
        <end position="174"/>
    </location>
</feature>
<evidence type="ECO:0000313" key="4">
    <source>
        <dbReference type="Proteomes" id="UP001626550"/>
    </source>
</evidence>
<protein>
    <recommendedName>
        <fullName evidence="2">Sema domain-containing protein</fullName>
    </recommendedName>
</protein>
<accession>A0ABD2PQN0</accession>
<reference evidence="3 4" key="1">
    <citation type="submission" date="2024-11" db="EMBL/GenBank/DDBJ databases">
        <title>Adaptive evolution of stress response genes in parasites aligns with host niche diversity.</title>
        <authorList>
            <person name="Hahn C."/>
            <person name="Resl P."/>
        </authorList>
    </citation>
    <scope>NUCLEOTIDE SEQUENCE [LARGE SCALE GENOMIC DNA]</scope>
    <source>
        <strain evidence="3">EGGRZ-B1_66</strain>
        <tissue evidence="3">Body</tissue>
    </source>
</reference>
<dbReference type="SUPFAM" id="SSF101912">
    <property type="entry name" value="Sema domain"/>
    <property type="match status" value="1"/>
</dbReference>
<dbReference type="Gene3D" id="2.130.10.10">
    <property type="entry name" value="YVTN repeat-like/Quinoprotein amine dehydrogenase"/>
    <property type="match status" value="1"/>
</dbReference>
<dbReference type="EMBL" id="JBJKFK010003531">
    <property type="protein sequence ID" value="KAL3309800.1"/>
    <property type="molecule type" value="Genomic_DNA"/>
</dbReference>